<feature type="chain" id="PRO_5030716672" description="NUP210 Ig-like domain-containing protein" evidence="2">
    <location>
        <begin position="19"/>
        <end position="1810"/>
    </location>
</feature>
<dbReference type="PANTHER" id="PTHR23019:SF0">
    <property type="entry name" value="NUCLEAR PORE MEMBRANE GLYCOPROTEIN 210"/>
    <property type="match status" value="1"/>
</dbReference>
<feature type="transmembrane region" description="Helical" evidence="1">
    <location>
        <begin position="1739"/>
        <end position="1759"/>
    </location>
</feature>
<evidence type="ECO:0000256" key="2">
    <source>
        <dbReference type="SAM" id="SignalP"/>
    </source>
</evidence>
<dbReference type="EMBL" id="HBHK01020676">
    <property type="protein sequence ID" value="CAD9697212.1"/>
    <property type="molecule type" value="Transcribed_RNA"/>
</dbReference>
<accession>A0A7S2WNP7</accession>
<keyword evidence="2" id="KW-0732">Signal</keyword>
<evidence type="ECO:0000256" key="1">
    <source>
        <dbReference type="SAM" id="Phobius"/>
    </source>
</evidence>
<dbReference type="InterPro" id="IPR045197">
    <property type="entry name" value="NUP210-like"/>
</dbReference>
<dbReference type="InterPro" id="IPR055097">
    <property type="entry name" value="Ig_NUP210_2nd"/>
</dbReference>
<evidence type="ECO:0000259" key="3">
    <source>
        <dbReference type="Pfam" id="PF22969"/>
    </source>
</evidence>
<sequence length="1810" mass="200929">MQLAQLLAACLVAQCACASSDSQRPKISHVSLLLPTEKSKALDGTKPISVSKRVQATPGCFEWISSDPSLITVEIDKDDNCLDGFSSGVTLYSISNSTVTKSCEVLAFQHADTGGEEENSLNVEVYTGRMERIEILTTVRRLALYEAETLIVQAFDNKGNVFSSLNGLSFIWQSSDADRGNEEASPVLIRKITESELSDTRGLEQEFYGHFGYKVQVIGRRTGRALISAELLQIDTGRVIKTEVIIDVVEPLKLCPSGPIMIPGVDVGVHALRKVNRHTFREISGDDRNRYEFVVSGTDGVVSIDSERGIVSAHTVGRSGITFREKGYEVNRVSAPIRVVDPTDLKLWFTPVTLEGNKLGSDPLDCEWLTAARFPLHRKLPHYKEWTGMDQKRWIWTLGKRYYVMATIAADGLNDTQMVFITPDMAFEFTHAWGDLAKQHELKGDVAFLGREHEPFTLANNVRIVEGQHVGFLDLSATFANFATTQREIQITSPIALRKHLIRLPIDATGKVFHSYAVEALGGTGYFEYAIEPSKDEECTERCCGDDLEADYKITVEQHLGVARVHRQVQSNQTVLVTDKFDHFNVARASVLVSRPSSIEFKEEILYVSIGETFPLAVYLLDMEGERYDNCTGFLSTIQWGVHGGHVEAGKRTQKQARAKDGSMCSFNQYFARSPGSTTITAQYDENLIASIKIIVLERVHIVQPVPNLALERRGLPAALISIGTSTTLKVAGGQREDTFSIARRGRDEENWKVLSKTEAAKYVDVKFKQRDPKKTRFYKLVCLGGDGVEEGDYEITVQGHAKMVLLCRAPAEARILLVDQNYDDEGCSSLNSHEDKRQTMFVVNNQELTFQVQLFDRKGQAFTDTSDFKVSWDGDGNAKTTWRPLQSDMEKRALFIFPDVADSTIISATYRHIERTDEVYVAELILNIQNDLSFDHNHALSIVADPDVEFQTSVSGGSDELLSNLECAVSSKDAILMMNNRFGTIQYGRTSESPNDFDVKLSCSMSCLVGSSGASVTLPFMHVTRLGIQAPGKVREGSELDVFVRAYDRSGGVFTRQMHGYVHPTLSTLPDGSIELPGTIDHAICKDESDTSQVCDGMWKIPVKAARAGDVVVQASTMSGGILIEAEQKIRIYKGLVIIPGFDKTIEPGVKFRLRRAHGPFADPSTCRFECSDDHVVQILDEKHGSFHALKRGDVTIRAVCREHGKIIDEAKIDIKIKYFSEMVLVPEISHVIVGQGIRVRVGFPEMKERLIDFDTIHRTFVWSIDNATIASVVGAETNTEHSIWFKGLQPGETVIRVTSISPHAGSPKLEASARIIVEKKLELMTPREVLMPRRGRFDVKTTLDGSDGILSFTVCKKCGPFLPMQVAENGVVTSGDETGSAAIEIVYESRSSDDDVFVQRIFMMVVVSEVAFVGVSQPWNDLVIPLDTTRPAVISLYDIQGNKFTSPFSTLQVEANVSNEDVLAITDQVVAEIPSQVSLHLKGISLGHTNIVVSLKGSFKEDSREEYIRVIVVEPSQGLQFDLANATNNEGRIPLVAGRLVKIPLKSLVYSDLSSQGIACSVAMGETFFETEITASQETDGLGLTWYCTISVPKHLSRLENQADTNLRLVLSVSNHDIVRTEVPALFGFHLSSENVEIDENESIDWKDNLKEITVRVSGDSANEVLAMSSDPTLVTVETLSSSRSRTEFRLMRPRNDTCGETTRVSFTHTKTEQVIVLRVHFPCDSGSSYSSLFKDLHLQTIIVASVVLFLVLVWFCGGPRYREPVGYNEMDRINSVHRAYPRLSREQDLGSPLRMRRNIPRSGTPLL</sequence>
<gene>
    <name evidence="4" type="ORF">QSP1433_LOCUS13126</name>
</gene>
<keyword evidence="1" id="KW-0812">Transmembrane</keyword>
<organism evidence="4">
    <name type="scientific">Mucochytrium quahogii</name>
    <dbReference type="NCBI Taxonomy" id="96639"/>
    <lineage>
        <taxon>Eukaryota</taxon>
        <taxon>Sar</taxon>
        <taxon>Stramenopiles</taxon>
        <taxon>Bigyra</taxon>
        <taxon>Labyrinthulomycetes</taxon>
        <taxon>Thraustochytrida</taxon>
        <taxon>Thraustochytriidae</taxon>
        <taxon>Mucochytrium</taxon>
    </lineage>
</organism>
<feature type="signal peptide" evidence="2">
    <location>
        <begin position="1"/>
        <end position="18"/>
    </location>
</feature>
<keyword evidence="1" id="KW-1133">Transmembrane helix</keyword>
<dbReference type="Pfam" id="PF22969">
    <property type="entry name" value="Ig_NUP210_2nd"/>
    <property type="match status" value="1"/>
</dbReference>
<dbReference type="PANTHER" id="PTHR23019">
    <property type="entry name" value="NUCLEAR PORE MEMBRANE GLYCOPROTEIN GP210-RELATED"/>
    <property type="match status" value="1"/>
</dbReference>
<proteinExistence type="predicted"/>
<evidence type="ECO:0000313" key="4">
    <source>
        <dbReference type="EMBL" id="CAD9697212.1"/>
    </source>
</evidence>
<protein>
    <recommendedName>
        <fullName evidence="3">NUP210 Ig-like domain-containing protein</fullName>
    </recommendedName>
</protein>
<reference evidence="4" key="1">
    <citation type="submission" date="2021-01" db="EMBL/GenBank/DDBJ databases">
        <authorList>
            <person name="Corre E."/>
            <person name="Pelletier E."/>
            <person name="Niang G."/>
            <person name="Scheremetjew M."/>
            <person name="Finn R."/>
            <person name="Kale V."/>
            <person name="Holt S."/>
            <person name="Cochrane G."/>
            <person name="Meng A."/>
            <person name="Brown T."/>
            <person name="Cohen L."/>
        </authorList>
    </citation>
    <scope>NUCLEOTIDE SEQUENCE</scope>
    <source>
        <strain evidence="4">NY070348D</strain>
    </source>
</reference>
<name>A0A7S2WNP7_9STRA</name>
<keyword evidence="1" id="KW-0472">Membrane</keyword>
<feature type="domain" description="NUP210 Ig-like" evidence="3">
    <location>
        <begin position="137"/>
        <end position="234"/>
    </location>
</feature>